<accession>A0A9P8IB68</accession>
<keyword evidence="2" id="KW-1185">Reference proteome</keyword>
<dbReference type="EMBL" id="JAGHQL010000022">
    <property type="protein sequence ID" value="KAH0544163.1"/>
    <property type="molecule type" value="Genomic_DNA"/>
</dbReference>
<dbReference type="Proteomes" id="UP000698800">
    <property type="component" value="Unassembled WGS sequence"/>
</dbReference>
<dbReference type="AlphaFoldDB" id="A0A9P8IB68"/>
<comment type="caution">
    <text evidence="1">The sequence shown here is derived from an EMBL/GenBank/DDBJ whole genome shotgun (WGS) entry which is preliminary data.</text>
</comment>
<dbReference type="OrthoDB" id="5283561at2759"/>
<organism evidence="1 2">
    <name type="scientific">Glutinoglossum americanum</name>
    <dbReference type="NCBI Taxonomy" id="1670608"/>
    <lineage>
        <taxon>Eukaryota</taxon>
        <taxon>Fungi</taxon>
        <taxon>Dikarya</taxon>
        <taxon>Ascomycota</taxon>
        <taxon>Pezizomycotina</taxon>
        <taxon>Geoglossomycetes</taxon>
        <taxon>Geoglossales</taxon>
        <taxon>Geoglossaceae</taxon>
        <taxon>Glutinoglossum</taxon>
    </lineage>
</organism>
<gene>
    <name evidence="1" type="ORF">FGG08_001608</name>
</gene>
<proteinExistence type="predicted"/>
<name>A0A9P8IB68_9PEZI</name>
<sequence length="281" mass="32686">MTTITDLPFETLSSILEEAAKLNLRESPTFTYGLTEAPEPLRNTRMQIYVRGMVPPDILRWDTTDSIRQVHRIWHYWALDYSFKELYIRRWRGSERWLESHEFKNPQRKISSVVVYRDSFRLLKNTAKLLTDFPEIASHVRRVWFNGFYVAESSQYIFDILRHCTNLRSASLPWTAMRHGQIEGWARLLDHGEGNLPFSSLELLAVDLKGSQKANPSNGVDNRVTEHQEIDFGQLTRLKMFGNTNFNPICNGDLKQIAKTARNLREIHITGMSSISIEGRE</sequence>
<reference evidence="1" key="1">
    <citation type="submission" date="2021-03" db="EMBL/GenBank/DDBJ databases">
        <title>Comparative genomics and phylogenomic investigation of the class Geoglossomycetes provide insights into ecological specialization and systematics.</title>
        <authorList>
            <person name="Melie T."/>
            <person name="Pirro S."/>
            <person name="Miller A.N."/>
            <person name="Quandt A."/>
        </authorList>
    </citation>
    <scope>NUCLEOTIDE SEQUENCE</scope>
    <source>
        <strain evidence="1">GBOQ0MN5Z8</strain>
    </source>
</reference>
<protein>
    <submittedName>
        <fullName evidence="1">Uncharacterized protein</fullName>
    </submittedName>
</protein>
<evidence type="ECO:0000313" key="2">
    <source>
        <dbReference type="Proteomes" id="UP000698800"/>
    </source>
</evidence>
<evidence type="ECO:0000313" key="1">
    <source>
        <dbReference type="EMBL" id="KAH0544163.1"/>
    </source>
</evidence>